<keyword evidence="2" id="KW-1185">Reference proteome</keyword>
<reference evidence="1 2" key="1">
    <citation type="submission" date="2023-07" db="EMBL/GenBank/DDBJ databases">
        <title>Functional and genomic diversity of the sorghum phyllosphere microbiome.</title>
        <authorList>
            <person name="Shade A."/>
        </authorList>
    </citation>
    <scope>NUCLEOTIDE SEQUENCE [LARGE SCALE GENOMIC DNA]</scope>
    <source>
        <strain evidence="1 2">SORGH_AS_0892</strain>
    </source>
</reference>
<organism evidence="1 2">
    <name type="scientific">Sphingobacterium zeae</name>
    <dbReference type="NCBI Taxonomy" id="1776859"/>
    <lineage>
        <taxon>Bacteria</taxon>
        <taxon>Pseudomonadati</taxon>
        <taxon>Bacteroidota</taxon>
        <taxon>Sphingobacteriia</taxon>
        <taxon>Sphingobacteriales</taxon>
        <taxon>Sphingobacteriaceae</taxon>
        <taxon>Sphingobacterium</taxon>
    </lineage>
</organism>
<dbReference type="InterPro" id="IPR032299">
    <property type="entry name" value="DUF4843"/>
</dbReference>
<gene>
    <name evidence="1" type="ORF">QE382_001738</name>
</gene>
<proteinExistence type="predicted"/>
<evidence type="ECO:0008006" key="3">
    <source>
        <dbReference type="Google" id="ProtNLM"/>
    </source>
</evidence>
<sequence length="268" mass="31058">MKFNPILFMLLGLLLLFSCKKASLITFDQPANVYFDLNDVDRDSIIYTFAYDLEKSSDTVYVPVKVMGYRDVKPRKYEAYIVADSSTAKTGIHYDKLETAYTLKAEEGRAHLPIIVHNVKDLEDRAVSLIIKLKENSDFGIRNPDLIRVKLVLSAKLERPSWWDSWLNNYSQVKHQLFYISTEQKFLTTNGLDAPKNLYFVNLLLAMLNDPFKWVDDHPEKGYALTTKDNGETYDFYPINNPGRKILIKRNNATGKYFFIDENGKEVR</sequence>
<dbReference type="RefSeq" id="WP_307185536.1">
    <property type="nucleotide sequence ID" value="NZ_JAUTBA010000001.1"/>
</dbReference>
<dbReference type="EMBL" id="JAUTBA010000001">
    <property type="protein sequence ID" value="MDQ1149754.1"/>
    <property type="molecule type" value="Genomic_DNA"/>
</dbReference>
<accession>A0ABU0U4I8</accession>
<evidence type="ECO:0000313" key="2">
    <source>
        <dbReference type="Proteomes" id="UP001244640"/>
    </source>
</evidence>
<protein>
    <recommendedName>
        <fullName evidence="3">DUF4843 domain-containing protein</fullName>
    </recommendedName>
</protein>
<evidence type="ECO:0000313" key="1">
    <source>
        <dbReference type="EMBL" id="MDQ1149754.1"/>
    </source>
</evidence>
<name>A0ABU0U4I8_9SPHI</name>
<dbReference type="Pfam" id="PF16132">
    <property type="entry name" value="DUF4843"/>
    <property type="match status" value="1"/>
</dbReference>
<comment type="caution">
    <text evidence="1">The sequence shown here is derived from an EMBL/GenBank/DDBJ whole genome shotgun (WGS) entry which is preliminary data.</text>
</comment>
<dbReference type="PROSITE" id="PS51257">
    <property type="entry name" value="PROKAR_LIPOPROTEIN"/>
    <property type="match status" value="1"/>
</dbReference>
<dbReference type="Proteomes" id="UP001244640">
    <property type="component" value="Unassembled WGS sequence"/>
</dbReference>